<protein>
    <submittedName>
        <fullName evidence="2">Uncharacterized protein</fullName>
    </submittedName>
</protein>
<keyword evidence="3" id="KW-1185">Reference proteome</keyword>
<evidence type="ECO:0000313" key="2">
    <source>
        <dbReference type="EMBL" id="PSH57520.1"/>
    </source>
</evidence>
<name>A0A2P7ATJ2_9HYPH</name>
<feature type="region of interest" description="Disordered" evidence="1">
    <location>
        <begin position="156"/>
        <end position="177"/>
    </location>
</feature>
<feature type="region of interest" description="Disordered" evidence="1">
    <location>
        <begin position="108"/>
        <end position="128"/>
    </location>
</feature>
<dbReference type="Proteomes" id="UP000241444">
    <property type="component" value="Unassembled WGS sequence"/>
</dbReference>
<evidence type="ECO:0000256" key="1">
    <source>
        <dbReference type="SAM" id="MobiDB-lite"/>
    </source>
</evidence>
<dbReference type="EMBL" id="PGGO01000051">
    <property type="protein sequence ID" value="PSH57520.1"/>
    <property type="molecule type" value="Genomic_DNA"/>
</dbReference>
<accession>A0A2P7ATJ2</accession>
<reference evidence="3" key="1">
    <citation type="submission" date="2017-11" db="EMBL/GenBank/DDBJ databases">
        <authorList>
            <person name="Kuznetsova I."/>
            <person name="Sazanova A."/>
            <person name="Chirak E."/>
            <person name="Safronova V."/>
            <person name="Willems A."/>
        </authorList>
    </citation>
    <scope>NUCLEOTIDE SEQUENCE [LARGE SCALE GENOMIC DNA]</scope>
    <source>
        <strain evidence="3">STM 196</strain>
    </source>
</reference>
<evidence type="ECO:0000313" key="3">
    <source>
        <dbReference type="Proteomes" id="UP000241444"/>
    </source>
</evidence>
<gene>
    <name evidence="2" type="ORF">CU102_27995</name>
</gene>
<sequence length="177" mass="19243">MADSENSRTLSLVTRRGLLSGTAAWLAEQMANVPPDCGATSSAETDVRVLSLWCDWIAAQREVERLCRRQQRLERRLVAAIGFPRVEILAAGMARPVAAFTADEIDSLPGGGAGTADAPTQAKPARRARKQVWVAMDKPRRFIADIIAKPDTALCTDASGQHRTNDRKPEMAMASRS</sequence>
<proteinExistence type="predicted"/>
<organism evidence="2 3">
    <name type="scientific">Phyllobacterium brassicacearum</name>
    <dbReference type="NCBI Taxonomy" id="314235"/>
    <lineage>
        <taxon>Bacteria</taxon>
        <taxon>Pseudomonadati</taxon>
        <taxon>Pseudomonadota</taxon>
        <taxon>Alphaproteobacteria</taxon>
        <taxon>Hyphomicrobiales</taxon>
        <taxon>Phyllobacteriaceae</taxon>
        <taxon>Phyllobacterium</taxon>
    </lineage>
</organism>
<dbReference type="AlphaFoldDB" id="A0A2P7ATJ2"/>
<comment type="caution">
    <text evidence="2">The sequence shown here is derived from an EMBL/GenBank/DDBJ whole genome shotgun (WGS) entry which is preliminary data.</text>
</comment>